<dbReference type="Proteomes" id="UP000054270">
    <property type="component" value="Unassembled WGS sequence"/>
</dbReference>
<keyword evidence="5" id="KW-1185">Reference proteome</keyword>
<feature type="region of interest" description="Disordered" evidence="1">
    <location>
        <begin position="180"/>
        <end position="229"/>
    </location>
</feature>
<feature type="compositionally biased region" description="Polar residues" evidence="1">
    <location>
        <begin position="245"/>
        <end position="283"/>
    </location>
</feature>
<proteinExistence type="predicted"/>
<feature type="compositionally biased region" description="Polar residues" evidence="1">
    <location>
        <begin position="217"/>
        <end position="229"/>
    </location>
</feature>
<keyword evidence="3" id="KW-0732">Signal</keyword>
<dbReference type="AlphaFoldDB" id="A0A0D2NMM5"/>
<feature type="compositionally biased region" description="Basic and acidic residues" evidence="1">
    <location>
        <begin position="353"/>
        <end position="365"/>
    </location>
</feature>
<feature type="region of interest" description="Disordered" evidence="1">
    <location>
        <begin position="243"/>
        <end position="283"/>
    </location>
</feature>
<evidence type="ECO:0000313" key="5">
    <source>
        <dbReference type="Proteomes" id="UP000054270"/>
    </source>
</evidence>
<feature type="compositionally biased region" description="Polar residues" evidence="1">
    <location>
        <begin position="200"/>
        <end position="209"/>
    </location>
</feature>
<feature type="region of interest" description="Disordered" evidence="1">
    <location>
        <begin position="55"/>
        <end position="130"/>
    </location>
</feature>
<keyword evidence="2" id="KW-0472">Membrane</keyword>
<evidence type="ECO:0000256" key="3">
    <source>
        <dbReference type="SAM" id="SignalP"/>
    </source>
</evidence>
<protein>
    <recommendedName>
        <fullName evidence="6">REJ domain-containing protein</fullName>
    </recommendedName>
</protein>
<feature type="compositionally biased region" description="Polar residues" evidence="1">
    <location>
        <begin position="341"/>
        <end position="352"/>
    </location>
</feature>
<gene>
    <name evidence="4" type="ORF">HYPSUDRAFT_56311</name>
</gene>
<keyword evidence="2" id="KW-0812">Transmembrane</keyword>
<sequence>MSSVAAMYHPGLVFATLVVQLVASTGSPVPVVAPRRDCPGCDDDGDEELLINHREIAPRRGGDDCGEDGNPSCTSSSTIPPAPPATSAMATTTTPHNSTSTSTSLPASMTTSMSSTLTPPSASTPTPNPQLVAASHNMSISTGGIIGTAFGAFVIVAASLILCGTFYRRWRRARNHPQALTPSSAYHIGPPPPFEANPREMSQTQSSPLVASAVASRMTSTPPHHYPFTTTSLSPLVPVGASLEDSPSFTSSSNRRTSLSYTDGSSNHEPLQPNSTHEMLMSTSSWSLSQRSMALRSGFTSGLAGIILGSATPPDPTPEPSNLVRSMTAYQKSLEADDQKSSQSGPSPTGDSSKQEEQDITESHDPPPSYDA</sequence>
<feature type="chain" id="PRO_5002248756" description="REJ domain-containing protein" evidence="3">
    <location>
        <begin position="27"/>
        <end position="372"/>
    </location>
</feature>
<feature type="region of interest" description="Disordered" evidence="1">
    <location>
        <begin position="309"/>
        <end position="372"/>
    </location>
</feature>
<dbReference type="EMBL" id="KN817571">
    <property type="protein sequence ID" value="KJA20084.1"/>
    <property type="molecule type" value="Genomic_DNA"/>
</dbReference>
<dbReference type="STRING" id="945553.A0A0D2NMM5"/>
<reference evidence="5" key="1">
    <citation type="submission" date="2014-04" db="EMBL/GenBank/DDBJ databases">
        <title>Evolutionary Origins and Diversification of the Mycorrhizal Mutualists.</title>
        <authorList>
            <consortium name="DOE Joint Genome Institute"/>
            <consortium name="Mycorrhizal Genomics Consortium"/>
            <person name="Kohler A."/>
            <person name="Kuo A."/>
            <person name="Nagy L.G."/>
            <person name="Floudas D."/>
            <person name="Copeland A."/>
            <person name="Barry K.W."/>
            <person name="Cichocki N."/>
            <person name="Veneault-Fourrey C."/>
            <person name="LaButti K."/>
            <person name="Lindquist E.A."/>
            <person name="Lipzen A."/>
            <person name="Lundell T."/>
            <person name="Morin E."/>
            <person name="Murat C."/>
            <person name="Riley R."/>
            <person name="Ohm R."/>
            <person name="Sun H."/>
            <person name="Tunlid A."/>
            <person name="Henrissat B."/>
            <person name="Grigoriev I.V."/>
            <person name="Hibbett D.S."/>
            <person name="Martin F."/>
        </authorList>
    </citation>
    <scope>NUCLEOTIDE SEQUENCE [LARGE SCALE GENOMIC DNA]</scope>
    <source>
        <strain evidence="5">FD-334 SS-4</strain>
    </source>
</reference>
<evidence type="ECO:0000256" key="2">
    <source>
        <dbReference type="SAM" id="Phobius"/>
    </source>
</evidence>
<evidence type="ECO:0000313" key="4">
    <source>
        <dbReference type="EMBL" id="KJA20084.1"/>
    </source>
</evidence>
<feature type="compositionally biased region" description="Low complexity" evidence="1">
    <location>
        <begin position="71"/>
        <end position="125"/>
    </location>
</feature>
<evidence type="ECO:0000256" key="1">
    <source>
        <dbReference type="SAM" id="MobiDB-lite"/>
    </source>
</evidence>
<organism evidence="4 5">
    <name type="scientific">Hypholoma sublateritium (strain FD-334 SS-4)</name>
    <dbReference type="NCBI Taxonomy" id="945553"/>
    <lineage>
        <taxon>Eukaryota</taxon>
        <taxon>Fungi</taxon>
        <taxon>Dikarya</taxon>
        <taxon>Basidiomycota</taxon>
        <taxon>Agaricomycotina</taxon>
        <taxon>Agaricomycetes</taxon>
        <taxon>Agaricomycetidae</taxon>
        <taxon>Agaricales</taxon>
        <taxon>Agaricineae</taxon>
        <taxon>Strophariaceae</taxon>
        <taxon>Hypholoma</taxon>
    </lineage>
</organism>
<accession>A0A0D2NMM5</accession>
<keyword evidence="2" id="KW-1133">Transmembrane helix</keyword>
<feature type="transmembrane region" description="Helical" evidence="2">
    <location>
        <begin position="145"/>
        <end position="167"/>
    </location>
</feature>
<name>A0A0D2NMM5_HYPSF</name>
<evidence type="ECO:0008006" key="6">
    <source>
        <dbReference type="Google" id="ProtNLM"/>
    </source>
</evidence>
<dbReference type="OrthoDB" id="3067181at2759"/>
<feature type="signal peptide" evidence="3">
    <location>
        <begin position="1"/>
        <end position="26"/>
    </location>
</feature>